<evidence type="ECO:0000313" key="7">
    <source>
        <dbReference type="EMBL" id="CAE0598262.1"/>
    </source>
</evidence>
<evidence type="ECO:0000256" key="2">
    <source>
        <dbReference type="ARBA" id="ARBA00022679"/>
    </source>
</evidence>
<dbReference type="GO" id="GO:0005524">
    <property type="term" value="F:ATP binding"/>
    <property type="evidence" value="ECO:0007669"/>
    <property type="project" value="UniProtKB-KW"/>
</dbReference>
<keyword evidence="3" id="KW-0547">Nucleotide-binding</keyword>
<dbReference type="InterPro" id="IPR008271">
    <property type="entry name" value="Ser/Thr_kinase_AS"/>
</dbReference>
<dbReference type="PANTHER" id="PTHR24345">
    <property type="entry name" value="SERINE/THREONINE-PROTEIN KINASE PLK"/>
    <property type="match status" value="1"/>
</dbReference>
<dbReference type="AlphaFoldDB" id="A0A7S3X6A7"/>
<dbReference type="GO" id="GO:0004674">
    <property type="term" value="F:protein serine/threonine kinase activity"/>
    <property type="evidence" value="ECO:0007669"/>
    <property type="project" value="UniProtKB-KW"/>
</dbReference>
<evidence type="ECO:0000256" key="3">
    <source>
        <dbReference type="ARBA" id="ARBA00022741"/>
    </source>
</evidence>
<dbReference type="InterPro" id="IPR011009">
    <property type="entry name" value="Kinase-like_dom_sf"/>
</dbReference>
<reference evidence="7" key="1">
    <citation type="submission" date="2021-01" db="EMBL/GenBank/DDBJ databases">
        <authorList>
            <person name="Corre E."/>
            <person name="Pelletier E."/>
            <person name="Niang G."/>
            <person name="Scheremetjew M."/>
            <person name="Finn R."/>
            <person name="Kale V."/>
            <person name="Holt S."/>
            <person name="Cochrane G."/>
            <person name="Meng A."/>
            <person name="Brown T."/>
            <person name="Cohen L."/>
        </authorList>
    </citation>
    <scope>NUCLEOTIDE SEQUENCE</scope>
    <source>
        <strain evidence="7">379</strain>
    </source>
</reference>
<dbReference type="PROSITE" id="PS00108">
    <property type="entry name" value="PROTEIN_KINASE_ST"/>
    <property type="match status" value="1"/>
</dbReference>
<feature type="domain" description="Protein kinase" evidence="6">
    <location>
        <begin position="1"/>
        <end position="129"/>
    </location>
</feature>
<evidence type="ECO:0000256" key="4">
    <source>
        <dbReference type="ARBA" id="ARBA00022777"/>
    </source>
</evidence>
<organism evidence="7">
    <name type="scientific">Emiliania huxleyi</name>
    <name type="common">Coccolithophore</name>
    <name type="synonym">Pontosphaera huxleyi</name>
    <dbReference type="NCBI Taxonomy" id="2903"/>
    <lineage>
        <taxon>Eukaryota</taxon>
        <taxon>Haptista</taxon>
        <taxon>Haptophyta</taxon>
        <taxon>Prymnesiophyceae</taxon>
        <taxon>Isochrysidales</taxon>
        <taxon>Noelaerhabdaceae</taxon>
        <taxon>Emiliania</taxon>
    </lineage>
</organism>
<dbReference type="InterPro" id="IPR000719">
    <property type="entry name" value="Prot_kinase_dom"/>
</dbReference>
<dbReference type="EMBL" id="HBIR01059987">
    <property type="protein sequence ID" value="CAE0598262.1"/>
    <property type="molecule type" value="Transcribed_RNA"/>
</dbReference>
<sequence>MSGAVAAVKHMHSHRVAHRDLKLENLLLADVGGDDVKVCDLGLALHVQEGARATKICHQVVHGARDTRAPRRAVAPRLRPARGRHLLIFAMVAGFFPLEVARRADWRFVKLEEVQASGGGSTCAVIYSF</sequence>
<dbReference type="PROSITE" id="PS50011">
    <property type="entry name" value="PROTEIN_KINASE_DOM"/>
    <property type="match status" value="1"/>
</dbReference>
<name>A0A7S3X6A7_EMIHU</name>
<dbReference type="PANTHER" id="PTHR24345:SF0">
    <property type="entry name" value="CELL CYCLE SERINE_THREONINE-PROTEIN KINASE CDC5_MSD2"/>
    <property type="match status" value="1"/>
</dbReference>
<dbReference type="Pfam" id="PF00069">
    <property type="entry name" value="Pkinase"/>
    <property type="match status" value="1"/>
</dbReference>
<dbReference type="GO" id="GO:0005634">
    <property type="term" value="C:nucleus"/>
    <property type="evidence" value="ECO:0007669"/>
    <property type="project" value="TreeGrafter"/>
</dbReference>
<accession>A0A7S3X6A7</accession>
<keyword evidence="2" id="KW-0808">Transferase</keyword>
<gene>
    <name evidence="7" type="ORF">EHUX00137_LOCUS46648</name>
</gene>
<evidence type="ECO:0000256" key="1">
    <source>
        <dbReference type="ARBA" id="ARBA00022527"/>
    </source>
</evidence>
<proteinExistence type="predicted"/>
<evidence type="ECO:0000259" key="6">
    <source>
        <dbReference type="PROSITE" id="PS50011"/>
    </source>
</evidence>
<dbReference type="Gene3D" id="1.10.510.10">
    <property type="entry name" value="Transferase(Phosphotransferase) domain 1"/>
    <property type="match status" value="1"/>
</dbReference>
<evidence type="ECO:0000256" key="5">
    <source>
        <dbReference type="ARBA" id="ARBA00022840"/>
    </source>
</evidence>
<keyword evidence="5" id="KW-0067">ATP-binding</keyword>
<dbReference type="SUPFAM" id="SSF56112">
    <property type="entry name" value="Protein kinase-like (PK-like)"/>
    <property type="match status" value="1"/>
</dbReference>
<protein>
    <recommendedName>
        <fullName evidence="6">Protein kinase domain-containing protein</fullName>
    </recommendedName>
</protein>
<keyword evidence="4" id="KW-0418">Kinase</keyword>
<keyword evidence="1" id="KW-0723">Serine/threonine-protein kinase</keyword>